<keyword evidence="7" id="KW-0326">Glycosidase</keyword>
<dbReference type="PANTHER" id="PTHR31451">
    <property type="match status" value="1"/>
</dbReference>
<feature type="chain" id="PRO_5035313407" description="mannan endo-1,4-beta-mannosidase" evidence="8">
    <location>
        <begin position="26"/>
        <end position="443"/>
    </location>
</feature>
<evidence type="ECO:0000256" key="2">
    <source>
        <dbReference type="ARBA" id="ARBA00004613"/>
    </source>
</evidence>
<dbReference type="AlphaFoldDB" id="A0A8J4Q3S1"/>
<organism evidence="10 11">
    <name type="scientific">Castanea mollissima</name>
    <name type="common">Chinese chestnut</name>
    <dbReference type="NCBI Taxonomy" id="60419"/>
    <lineage>
        <taxon>Eukaryota</taxon>
        <taxon>Viridiplantae</taxon>
        <taxon>Streptophyta</taxon>
        <taxon>Embryophyta</taxon>
        <taxon>Tracheophyta</taxon>
        <taxon>Spermatophyta</taxon>
        <taxon>Magnoliopsida</taxon>
        <taxon>eudicotyledons</taxon>
        <taxon>Gunneridae</taxon>
        <taxon>Pentapetalae</taxon>
        <taxon>rosids</taxon>
        <taxon>fabids</taxon>
        <taxon>Fagales</taxon>
        <taxon>Fagaceae</taxon>
        <taxon>Castanea</taxon>
    </lineage>
</organism>
<dbReference type="InterPro" id="IPR045053">
    <property type="entry name" value="MAN-like"/>
</dbReference>
<keyword evidence="11" id="KW-1185">Reference proteome</keyword>
<comment type="caution">
    <text evidence="10">The sequence shown here is derived from an EMBL/GenBank/DDBJ whole genome shotgun (WGS) entry which is preliminary data.</text>
</comment>
<dbReference type="SUPFAM" id="SSF51445">
    <property type="entry name" value="(Trans)glycosidases"/>
    <property type="match status" value="1"/>
</dbReference>
<dbReference type="Pfam" id="PF26410">
    <property type="entry name" value="GH5_mannosidase"/>
    <property type="match status" value="1"/>
</dbReference>
<dbReference type="FunFam" id="3.20.20.80:FF:000012">
    <property type="entry name" value="Mannan endo-1,4-beta-mannosidase 6"/>
    <property type="match status" value="1"/>
</dbReference>
<comment type="subcellular location">
    <subcellularLocation>
        <location evidence="2">Secreted</location>
    </subcellularLocation>
</comment>
<evidence type="ECO:0000256" key="1">
    <source>
        <dbReference type="ARBA" id="ARBA00001678"/>
    </source>
</evidence>
<dbReference type="InterPro" id="IPR001547">
    <property type="entry name" value="Glyco_hydro_5"/>
</dbReference>
<keyword evidence="5" id="KW-0964">Secreted</keyword>
<dbReference type="Gene3D" id="3.20.20.80">
    <property type="entry name" value="Glycosidases"/>
    <property type="match status" value="1"/>
</dbReference>
<dbReference type="OrthoDB" id="406631at2759"/>
<proteinExistence type="inferred from homology"/>
<gene>
    <name evidence="10" type="ORF">CMV_029080</name>
</gene>
<evidence type="ECO:0000256" key="3">
    <source>
        <dbReference type="ARBA" id="ARBA00005641"/>
    </source>
</evidence>
<protein>
    <recommendedName>
        <fullName evidence="4">mannan endo-1,4-beta-mannosidase</fullName>
        <ecNumber evidence="4">3.2.1.78</ecNumber>
    </recommendedName>
</protein>
<evidence type="ECO:0000256" key="4">
    <source>
        <dbReference type="ARBA" id="ARBA00012706"/>
    </source>
</evidence>
<evidence type="ECO:0000256" key="6">
    <source>
        <dbReference type="ARBA" id="ARBA00022801"/>
    </source>
</evidence>
<sequence length="443" mass="49985">MACTGKIIFIWGSFLLISLLNVNRARNLLVALVCKPSSNNPIASGFIQTRDTHFVLNGSPFLFNGFNSYWMMQVAVEPSERYKISNVFREASAVGLNVCRTWAFSDGGYQPLQISPGVYDELVFQALDFVVSEARKYGVRLVLTLTNNLQDYGGRPQYVQWARSAGEPVNSDDDFYTNAVMKGYYKNYVKKVLTRLNTITGIAYKDDPTIMAWELINEPRCQVDSGKTINVWVQEMGSYVKSIDNKHLLGIGMEGFYGDSIQDRKQYNPIPGYQVGTDFISNNLIKEIDFATIHAYPDAWLPGQDDRLQIAFIQRWLTSHWTDSRTILKKPLIFAEFGKSKTCPGFNISAMDYFLNIVYTNIYNLAKNGGTMGGGLVWQIFTEGMESYYDGYEIVLSQNPSTTSIIAQQSNKMTKLQHSLNNPHGDIFEQAKDEAPDEPSLSI</sequence>
<keyword evidence="8" id="KW-0732">Signal</keyword>
<feature type="domain" description="Glycoside hydrolase family 5" evidence="9">
    <location>
        <begin position="45"/>
        <end position="378"/>
    </location>
</feature>
<name>A0A8J4Q3S1_9ROSI</name>
<keyword evidence="6" id="KW-0378">Hydrolase</keyword>
<accession>A0A8J4Q3S1</accession>
<evidence type="ECO:0000256" key="8">
    <source>
        <dbReference type="SAM" id="SignalP"/>
    </source>
</evidence>
<dbReference type="PANTHER" id="PTHR31451:SF53">
    <property type="entry name" value="MANNAN ENDO-1,4-BETA-MANNOSIDASE"/>
    <property type="match status" value="1"/>
</dbReference>
<evidence type="ECO:0000313" key="11">
    <source>
        <dbReference type="Proteomes" id="UP000737018"/>
    </source>
</evidence>
<evidence type="ECO:0000256" key="7">
    <source>
        <dbReference type="ARBA" id="ARBA00023295"/>
    </source>
</evidence>
<comment type="catalytic activity">
    <reaction evidence="1">
        <text>Random hydrolysis of (1-&gt;4)-beta-D-mannosidic linkages in mannans, galactomannans and glucomannans.</text>
        <dbReference type="EC" id="3.2.1.78"/>
    </reaction>
</comment>
<reference evidence="10" key="1">
    <citation type="submission" date="2020-03" db="EMBL/GenBank/DDBJ databases">
        <title>Castanea mollissima Vanexum genome sequencing.</title>
        <authorList>
            <person name="Staton M."/>
        </authorList>
    </citation>
    <scope>NUCLEOTIDE SEQUENCE</scope>
    <source>
        <tissue evidence="10">Leaf</tissue>
    </source>
</reference>
<dbReference type="InterPro" id="IPR017853">
    <property type="entry name" value="GH"/>
</dbReference>
<evidence type="ECO:0000313" key="10">
    <source>
        <dbReference type="EMBL" id="KAF3944445.1"/>
    </source>
</evidence>
<dbReference type="GO" id="GO:0016985">
    <property type="term" value="F:mannan endo-1,4-beta-mannosidase activity"/>
    <property type="evidence" value="ECO:0007669"/>
    <property type="project" value="UniProtKB-EC"/>
</dbReference>
<dbReference type="Proteomes" id="UP000737018">
    <property type="component" value="Unassembled WGS sequence"/>
</dbReference>
<dbReference type="GO" id="GO:0005576">
    <property type="term" value="C:extracellular region"/>
    <property type="evidence" value="ECO:0007669"/>
    <property type="project" value="UniProtKB-SubCell"/>
</dbReference>
<dbReference type="EMBL" id="JRKL02012611">
    <property type="protein sequence ID" value="KAF3944445.1"/>
    <property type="molecule type" value="Genomic_DNA"/>
</dbReference>
<feature type="signal peptide" evidence="8">
    <location>
        <begin position="1"/>
        <end position="25"/>
    </location>
</feature>
<comment type="similarity">
    <text evidence="3">Belongs to the glycosyl hydrolase 5 (cellulase A) family.</text>
</comment>
<evidence type="ECO:0000259" key="9">
    <source>
        <dbReference type="Pfam" id="PF26410"/>
    </source>
</evidence>
<dbReference type="GO" id="GO:0000272">
    <property type="term" value="P:polysaccharide catabolic process"/>
    <property type="evidence" value="ECO:0007669"/>
    <property type="project" value="InterPro"/>
</dbReference>
<evidence type="ECO:0000256" key="5">
    <source>
        <dbReference type="ARBA" id="ARBA00022525"/>
    </source>
</evidence>
<dbReference type="EC" id="3.2.1.78" evidence="4"/>